<dbReference type="RefSeq" id="WP_024863745.1">
    <property type="nucleotide sequence ID" value="NZ_CP024965.1"/>
</dbReference>
<keyword evidence="3" id="KW-1185">Reference proteome</keyword>
<proteinExistence type="predicted"/>
<keyword evidence="1" id="KW-0446">Lipid-binding</keyword>
<dbReference type="AlphaFoldDB" id="A0A2K8NXM3"/>
<dbReference type="InterPro" id="IPR043168">
    <property type="entry name" value="DegV_C"/>
</dbReference>
<gene>
    <name evidence="2" type="primary">degV</name>
    <name evidence="2" type="ORF">ESOMN_v1c01840</name>
</gene>
<dbReference type="PROSITE" id="PS51482">
    <property type="entry name" value="DEGV"/>
    <property type="match status" value="1"/>
</dbReference>
<dbReference type="PANTHER" id="PTHR33434">
    <property type="entry name" value="DEGV DOMAIN-CONTAINING PROTEIN DR_1986-RELATED"/>
    <property type="match status" value="1"/>
</dbReference>
<evidence type="ECO:0000313" key="2">
    <source>
        <dbReference type="EMBL" id="ATZ18569.1"/>
    </source>
</evidence>
<reference evidence="2 3" key="1">
    <citation type="submission" date="2017-11" db="EMBL/GenBank/DDBJ databases">
        <title>Genome sequence of Entomoplasma somnilux PYAN-1 (ATCC 49194).</title>
        <authorList>
            <person name="Lo W.-S."/>
            <person name="Gasparich G.E."/>
            <person name="Kuo C.-H."/>
        </authorList>
    </citation>
    <scope>NUCLEOTIDE SEQUENCE [LARGE SCALE GENOMIC DNA]</scope>
    <source>
        <strain evidence="2 3">PYAN-1</strain>
    </source>
</reference>
<accession>A0A2K8NXM3</accession>
<sequence length="284" mass="31535">MKIGILVDSASTSQPELYKGTCVEMIPLHVTISGGADIKDTAENIKKYDFYNQLANGADWKTSQASPGELEQKWDEMLTRYDHIVHLPITANLSSMLATTQMVANEEKYIGKVTVINNQFLAAQGLKEMALHLHKCLEEGKVSTPEEVLKEFYAFGEKIYVAVIAGDLRKLARGGRAVKLISTVLNIFKTKVLIAWGVEPKKEGIARTISSLAEKVAEHIKKDKIYQKGYKLIFASTPLASEKMLTAIRNTFKEQNINFVEEPVPHLYVVHAGVQTVGFTIIPA</sequence>
<dbReference type="PANTHER" id="PTHR33434:SF2">
    <property type="entry name" value="FATTY ACID-BINDING PROTEIN TM_1468"/>
    <property type="match status" value="1"/>
</dbReference>
<dbReference type="NCBIfam" id="TIGR00762">
    <property type="entry name" value="DegV"/>
    <property type="match status" value="1"/>
</dbReference>
<dbReference type="InterPro" id="IPR050270">
    <property type="entry name" value="DegV_domain_contain"/>
</dbReference>
<dbReference type="GO" id="GO:0008289">
    <property type="term" value="F:lipid binding"/>
    <property type="evidence" value="ECO:0007669"/>
    <property type="project" value="UniProtKB-KW"/>
</dbReference>
<protein>
    <submittedName>
        <fullName evidence="2">Fatty acid-binding protein DegV</fullName>
    </submittedName>
</protein>
<dbReference type="Pfam" id="PF02645">
    <property type="entry name" value="DegV"/>
    <property type="match status" value="1"/>
</dbReference>
<dbReference type="InterPro" id="IPR003797">
    <property type="entry name" value="DegV"/>
</dbReference>
<evidence type="ECO:0000256" key="1">
    <source>
        <dbReference type="ARBA" id="ARBA00023121"/>
    </source>
</evidence>
<dbReference type="KEGG" id="esx:ESOMN_v1c01840"/>
<dbReference type="Gene3D" id="3.30.1180.10">
    <property type="match status" value="1"/>
</dbReference>
<dbReference type="Proteomes" id="UP000232230">
    <property type="component" value="Chromosome"/>
</dbReference>
<dbReference type="SUPFAM" id="SSF82549">
    <property type="entry name" value="DAK1/DegV-like"/>
    <property type="match status" value="1"/>
</dbReference>
<evidence type="ECO:0000313" key="3">
    <source>
        <dbReference type="Proteomes" id="UP000232230"/>
    </source>
</evidence>
<name>A0A2K8NXM3_9MOLU</name>
<dbReference type="Gene3D" id="3.40.50.10170">
    <property type="match status" value="1"/>
</dbReference>
<dbReference type="EMBL" id="CP024965">
    <property type="protein sequence ID" value="ATZ18569.1"/>
    <property type="molecule type" value="Genomic_DNA"/>
</dbReference>
<organism evidence="2 3">
    <name type="scientific">Williamsoniiplasma somnilux</name>
    <dbReference type="NCBI Taxonomy" id="215578"/>
    <lineage>
        <taxon>Bacteria</taxon>
        <taxon>Bacillati</taxon>
        <taxon>Mycoplasmatota</taxon>
        <taxon>Mollicutes</taxon>
        <taxon>Entomoplasmatales</taxon>
        <taxon>Williamsoniiplasma</taxon>
    </lineage>
</organism>